<keyword evidence="8" id="KW-1133">Transmembrane helix</keyword>
<dbReference type="Pfam" id="PF01343">
    <property type="entry name" value="Peptidase_S49"/>
    <property type="match status" value="2"/>
</dbReference>
<dbReference type="SUPFAM" id="SSF52096">
    <property type="entry name" value="ClpP/crotonase"/>
    <property type="match status" value="2"/>
</dbReference>
<dbReference type="CDD" id="cd07018">
    <property type="entry name" value="S49_SppA_67K_type"/>
    <property type="match status" value="1"/>
</dbReference>
<dbReference type="GO" id="GO:0016020">
    <property type="term" value="C:membrane"/>
    <property type="evidence" value="ECO:0007669"/>
    <property type="project" value="UniProtKB-SubCell"/>
</dbReference>
<dbReference type="Proteomes" id="UP000032361">
    <property type="component" value="Unassembled WGS sequence"/>
</dbReference>
<keyword evidence="3 10" id="KW-0645">Protease</keyword>
<evidence type="ECO:0000256" key="1">
    <source>
        <dbReference type="ARBA" id="ARBA00004370"/>
    </source>
</evidence>
<dbReference type="GO" id="GO:0008236">
    <property type="term" value="F:serine-type peptidase activity"/>
    <property type="evidence" value="ECO:0007669"/>
    <property type="project" value="UniProtKB-KW"/>
</dbReference>
<comment type="subcellular location">
    <subcellularLocation>
        <location evidence="1">Membrane</location>
    </subcellularLocation>
</comment>
<dbReference type="GO" id="GO:0006465">
    <property type="term" value="P:signal peptide processing"/>
    <property type="evidence" value="ECO:0007669"/>
    <property type="project" value="InterPro"/>
</dbReference>
<gene>
    <name evidence="10" type="ORF">PK35_08365</name>
</gene>
<dbReference type="PATRIC" id="fig|1382798.3.peg.3021"/>
<dbReference type="RefSeq" id="WP_044626252.1">
    <property type="nucleotide sequence ID" value="NZ_JTDV01000005.1"/>
</dbReference>
<dbReference type="CDD" id="cd07023">
    <property type="entry name" value="S49_Sppa_N_C"/>
    <property type="match status" value="1"/>
</dbReference>
<name>A0A0D7W2P1_9FLAO</name>
<dbReference type="NCBIfam" id="TIGR00706">
    <property type="entry name" value="SppA_dom"/>
    <property type="match status" value="1"/>
</dbReference>
<evidence type="ECO:0000256" key="8">
    <source>
        <dbReference type="SAM" id="Phobius"/>
    </source>
</evidence>
<feature type="transmembrane region" description="Helical" evidence="8">
    <location>
        <begin position="7"/>
        <end position="32"/>
    </location>
</feature>
<organism evidence="10 11">
    <name type="scientific">Neotamlana nanhaiensis</name>
    <dbReference type="NCBI Taxonomy" id="1382798"/>
    <lineage>
        <taxon>Bacteria</taxon>
        <taxon>Pseudomonadati</taxon>
        <taxon>Bacteroidota</taxon>
        <taxon>Flavobacteriia</taxon>
        <taxon>Flavobacteriales</taxon>
        <taxon>Flavobacteriaceae</taxon>
        <taxon>Neotamlana</taxon>
    </lineage>
</organism>
<accession>A0A0D7W2P1</accession>
<sequence>MNFLKRVLSTVVGIIVFLLLGFFALLGLGMLLGPGDDTIVKPKANSVLELTLDFPIKDYAGKIVFPEYPFLDEQEKNGLFNIIDAIHFAKTDNNIKGISIDNNFINAGITQTKELRKALIDFKESGKFVVAYADIYSQKDYYLSSVADTVYINPAGMMEFKGLYSEHLYFKDFQEKTGLKMEVIRLGKYKSAVEPFLDNVMSDNNREQITVYLSSLWTEIKNDISISRNIPVETLNTIADSLLGRNPNLALKNQLVDKIAYHDEYVNAMKQAIGISEKKPLETITIEDYALYASTKIPVNYSANKIAVIYAEGDIIYGEGDENAIGQGTMTKSLQKARSDSRIKAVVLRINSPGGSALASELIWREIELTKQVKPVIVSMGNLAASGGYYMACNADRIFAEPTTITGSIGVFGMLPNGKALADNIGINAEQVKTNENAVTYSFFESLNDTQRAFIKEGILDIYELFTKRVADGRNLTRDDVEAIAQGRVWTGADALNIGLVDELGGLDAAIQYAAETAELAEYRKVEYPIFEKDLDKMLESFGLVKAKETILMEELGEEQYKMYQKIKVISQKKGIQLLFPFDTEIK</sequence>
<evidence type="ECO:0000259" key="9">
    <source>
        <dbReference type="Pfam" id="PF01343"/>
    </source>
</evidence>
<reference evidence="10 11" key="1">
    <citation type="journal article" date="2015" name="Antonie Van Leeuwenhoek">
        <title>Tamlana nanhaiensis sp. nov., isolated from surface seawater collected from the South China Sea.</title>
        <authorList>
            <person name="Liu X."/>
            <person name="Lai Q."/>
            <person name="Du Y."/>
            <person name="Li G."/>
            <person name="Sun F."/>
            <person name="Shao Z."/>
        </authorList>
    </citation>
    <scope>NUCLEOTIDE SEQUENCE [LARGE SCALE GENOMIC DNA]</scope>
    <source>
        <strain evidence="10 11">FHC16</strain>
    </source>
</reference>
<comment type="similarity">
    <text evidence="2">Belongs to the peptidase S49 family.</text>
</comment>
<dbReference type="STRING" id="1382798.PK35_08365"/>
<dbReference type="NCBIfam" id="TIGR00705">
    <property type="entry name" value="SppA_67K"/>
    <property type="match status" value="1"/>
</dbReference>
<dbReference type="Gene3D" id="6.20.330.10">
    <property type="match status" value="1"/>
</dbReference>
<keyword evidence="11" id="KW-1185">Reference proteome</keyword>
<dbReference type="AlphaFoldDB" id="A0A0D7W2P1"/>
<dbReference type="Gene3D" id="3.90.226.10">
    <property type="entry name" value="2-enoyl-CoA Hydratase, Chain A, domain 1"/>
    <property type="match status" value="2"/>
</dbReference>
<dbReference type="OrthoDB" id="9764363at2"/>
<dbReference type="InterPro" id="IPR047217">
    <property type="entry name" value="S49_SppA_67K_type_N"/>
</dbReference>
<evidence type="ECO:0000256" key="2">
    <source>
        <dbReference type="ARBA" id="ARBA00008683"/>
    </source>
</evidence>
<evidence type="ECO:0000256" key="4">
    <source>
        <dbReference type="ARBA" id="ARBA00022801"/>
    </source>
</evidence>
<keyword evidence="6 8" id="KW-0472">Membrane</keyword>
<dbReference type="InterPro" id="IPR029045">
    <property type="entry name" value="ClpP/crotonase-like_dom_sf"/>
</dbReference>
<keyword evidence="4" id="KW-0378">Hydrolase</keyword>
<evidence type="ECO:0000256" key="7">
    <source>
        <dbReference type="PIRSR" id="PIRSR001217-1"/>
    </source>
</evidence>
<protein>
    <submittedName>
        <fullName evidence="10">Protease IV</fullName>
    </submittedName>
</protein>
<dbReference type="InterPro" id="IPR002142">
    <property type="entry name" value="Peptidase_S49"/>
</dbReference>
<evidence type="ECO:0000256" key="6">
    <source>
        <dbReference type="ARBA" id="ARBA00023136"/>
    </source>
</evidence>
<feature type="domain" description="Peptidase S49" evidence="9">
    <location>
        <begin position="370"/>
        <end position="520"/>
    </location>
</feature>
<comment type="caution">
    <text evidence="10">The sequence shown here is derived from an EMBL/GenBank/DDBJ whole genome shotgun (WGS) entry which is preliminary data.</text>
</comment>
<feature type="active site" description="Proton donor/acceptor" evidence="7">
    <location>
        <position position="190"/>
    </location>
</feature>
<dbReference type="PANTHER" id="PTHR33209">
    <property type="entry name" value="PROTEASE 4"/>
    <property type="match status" value="1"/>
</dbReference>
<dbReference type="InterPro" id="IPR047272">
    <property type="entry name" value="S49_SppA_C"/>
</dbReference>
<evidence type="ECO:0000313" key="11">
    <source>
        <dbReference type="Proteomes" id="UP000032361"/>
    </source>
</evidence>
<evidence type="ECO:0000313" key="10">
    <source>
        <dbReference type="EMBL" id="KJD32978.1"/>
    </source>
</evidence>
<keyword evidence="8" id="KW-0812">Transmembrane</keyword>
<feature type="active site" description="Nucleophile" evidence="7">
    <location>
        <position position="386"/>
    </location>
</feature>
<dbReference type="EMBL" id="JTDV01000005">
    <property type="protein sequence ID" value="KJD32978.1"/>
    <property type="molecule type" value="Genomic_DNA"/>
</dbReference>
<keyword evidence="5" id="KW-0720">Serine protease</keyword>
<evidence type="ECO:0000256" key="3">
    <source>
        <dbReference type="ARBA" id="ARBA00022670"/>
    </source>
</evidence>
<proteinExistence type="inferred from homology"/>
<feature type="domain" description="Peptidase S49" evidence="9">
    <location>
        <begin position="122"/>
        <end position="274"/>
    </location>
</feature>
<dbReference type="PIRSF" id="PIRSF001217">
    <property type="entry name" value="Protease_4_SppA"/>
    <property type="match status" value="1"/>
</dbReference>
<dbReference type="PANTHER" id="PTHR33209:SF1">
    <property type="entry name" value="PEPTIDASE S49 DOMAIN-CONTAINING PROTEIN"/>
    <property type="match status" value="1"/>
</dbReference>
<dbReference type="InterPro" id="IPR004635">
    <property type="entry name" value="Pept_S49_SppA"/>
</dbReference>
<dbReference type="InterPro" id="IPR004634">
    <property type="entry name" value="Pept_S49_pIV"/>
</dbReference>
<evidence type="ECO:0000256" key="5">
    <source>
        <dbReference type="ARBA" id="ARBA00022825"/>
    </source>
</evidence>